<dbReference type="AlphaFoldDB" id="A0A7D9HWL5"/>
<dbReference type="PANTHER" id="PTHR33332">
    <property type="entry name" value="REVERSE TRANSCRIPTASE DOMAIN-CONTAINING PROTEIN"/>
    <property type="match status" value="1"/>
</dbReference>
<proteinExistence type="predicted"/>
<dbReference type="EMBL" id="CACRXK020002085">
    <property type="protein sequence ID" value="CAB3992605.1"/>
    <property type="molecule type" value="Genomic_DNA"/>
</dbReference>
<dbReference type="OrthoDB" id="413103at2759"/>
<gene>
    <name evidence="1" type="ORF">PACLA_8A059603</name>
</gene>
<dbReference type="InterPro" id="IPR000477">
    <property type="entry name" value="RT_dom"/>
</dbReference>
<reference evidence="1" key="1">
    <citation type="submission" date="2020-04" db="EMBL/GenBank/DDBJ databases">
        <authorList>
            <person name="Alioto T."/>
            <person name="Alioto T."/>
            <person name="Gomez Garrido J."/>
        </authorList>
    </citation>
    <scope>NUCLEOTIDE SEQUENCE</scope>
    <source>
        <strain evidence="1">A484AB</strain>
    </source>
</reference>
<evidence type="ECO:0000313" key="1">
    <source>
        <dbReference type="EMBL" id="CAB3992605.1"/>
    </source>
</evidence>
<keyword evidence="2" id="KW-1185">Reference proteome</keyword>
<dbReference type="PROSITE" id="PS50878">
    <property type="entry name" value="RT_POL"/>
    <property type="match status" value="1"/>
</dbReference>
<evidence type="ECO:0000313" key="2">
    <source>
        <dbReference type="Proteomes" id="UP001152795"/>
    </source>
</evidence>
<dbReference type="Pfam" id="PF00078">
    <property type="entry name" value="RVT_1"/>
    <property type="match status" value="1"/>
</dbReference>
<dbReference type="Proteomes" id="UP001152795">
    <property type="component" value="Unassembled WGS sequence"/>
</dbReference>
<accession>A0A7D9HWL5</accession>
<name>A0A7D9HWL5_PARCT</name>
<organism evidence="1 2">
    <name type="scientific">Paramuricea clavata</name>
    <name type="common">Red gorgonian</name>
    <name type="synonym">Violescent sea-whip</name>
    <dbReference type="NCBI Taxonomy" id="317549"/>
    <lineage>
        <taxon>Eukaryota</taxon>
        <taxon>Metazoa</taxon>
        <taxon>Cnidaria</taxon>
        <taxon>Anthozoa</taxon>
        <taxon>Octocorallia</taxon>
        <taxon>Malacalcyonacea</taxon>
        <taxon>Plexauridae</taxon>
        <taxon>Paramuricea</taxon>
    </lineage>
</organism>
<protein>
    <submittedName>
        <fullName evidence="1">Uncharacterized protein</fullName>
    </submittedName>
</protein>
<sequence length="163" mass="18495">MSKAFDKVHLYGISGKLLRWFESYLINRNRRVAVLGATSSARHVRSSTGFILGPILFLLYANDLPDVVEHSKIASIANDTKLFKKIDSTTDAISLQSDLSSLENWSTSSGLVFNQNKCKCKCQRVTRKKNPIKHEYKINNKYLVVTAKEKDLGIWITDTLNWS</sequence>
<comment type="caution">
    <text evidence="1">The sequence shown here is derived from an EMBL/GenBank/DDBJ whole genome shotgun (WGS) entry which is preliminary data.</text>
</comment>